<dbReference type="Gene3D" id="3.20.20.120">
    <property type="entry name" value="Enolase-like C-terminal domain"/>
    <property type="match status" value="1"/>
</dbReference>
<evidence type="ECO:0000313" key="1">
    <source>
        <dbReference type="EMBL" id="QRG05314.1"/>
    </source>
</evidence>
<proteinExistence type="predicted"/>
<gene>
    <name evidence="1" type="ORF">EZH22_19740</name>
</gene>
<dbReference type="KEGG" id="xdi:EZH22_19740"/>
<dbReference type="Proteomes" id="UP000596427">
    <property type="component" value="Chromosome"/>
</dbReference>
<name>A0A974PLC0_9HYPH</name>
<protein>
    <recommendedName>
        <fullName evidence="3">Enolase C-terminal domain-containing protein</fullName>
    </recommendedName>
</protein>
<reference evidence="1 2" key="1">
    <citation type="submission" date="2020-10" db="EMBL/GenBank/DDBJ databases">
        <title>Degradation of 1,4-Dioxane by Xanthobacter sp. YN2, via a Novel Group-2 Soluble Di-Iron Monooxygenase.</title>
        <authorList>
            <person name="Ma F."/>
            <person name="Wang Y."/>
            <person name="Yang J."/>
            <person name="Guo H."/>
            <person name="Su D."/>
            <person name="Yu L."/>
        </authorList>
    </citation>
    <scope>NUCLEOTIDE SEQUENCE [LARGE SCALE GENOMIC DNA]</scope>
    <source>
        <strain evidence="1 2">YN2</strain>
    </source>
</reference>
<dbReference type="EMBL" id="CP063362">
    <property type="protein sequence ID" value="QRG05314.1"/>
    <property type="molecule type" value="Genomic_DNA"/>
</dbReference>
<dbReference type="AlphaFoldDB" id="A0A974PLC0"/>
<dbReference type="SUPFAM" id="SSF51604">
    <property type="entry name" value="Enolase C-terminal domain-like"/>
    <property type="match status" value="1"/>
</dbReference>
<keyword evidence="2" id="KW-1185">Reference proteome</keyword>
<organism evidence="1 2">
    <name type="scientific">Xanthobacter dioxanivorans</name>
    <dbReference type="NCBI Taxonomy" id="2528964"/>
    <lineage>
        <taxon>Bacteria</taxon>
        <taxon>Pseudomonadati</taxon>
        <taxon>Pseudomonadota</taxon>
        <taxon>Alphaproteobacteria</taxon>
        <taxon>Hyphomicrobiales</taxon>
        <taxon>Xanthobacteraceae</taxon>
        <taxon>Xanthobacter</taxon>
    </lineage>
</organism>
<sequence length="54" mass="5891">MECSLLRTPLHDDLTEQPVAHPCLLDTEGTLPVPGGPGLGITVNRDALRRMRLN</sequence>
<dbReference type="InterPro" id="IPR036849">
    <property type="entry name" value="Enolase-like_C_sf"/>
</dbReference>
<evidence type="ECO:0008006" key="3">
    <source>
        <dbReference type="Google" id="ProtNLM"/>
    </source>
</evidence>
<evidence type="ECO:0000313" key="2">
    <source>
        <dbReference type="Proteomes" id="UP000596427"/>
    </source>
</evidence>
<accession>A0A974PLC0</accession>